<dbReference type="Proteomes" id="UP000707356">
    <property type="component" value="Unassembled WGS sequence"/>
</dbReference>
<sequence length="279" mass="31743">MLYLAFSAMHTSGHRHGAFLDAAATAAKCAIYTTYMEEGQNLRLTGQLHHIEPKRVKAIVEEIEQALTNGKLLKMLGSQEPSYLIQLPYLWLERYPWQSGRSRISGSNLTALEKRQVEEKLPAALPDAQLLNSIQFMDLLELLHSRSQSEMPSERQVGLSEAMADHIKRRLIHSGTVTRIESPWGLSFYALTRTSYSPVDAEERAYTVVEDTARHYSLMRNWAERQPHAARILEELNIPSEQISGALQELDELISAWADRYHQTDGEPFRLQMAVGLDR</sequence>
<dbReference type="InterPro" id="IPR041935">
    <property type="entry name" value="HetR_flap"/>
</dbReference>
<evidence type="ECO:0000313" key="11">
    <source>
        <dbReference type="Proteomes" id="UP000707356"/>
    </source>
</evidence>
<evidence type="ECO:0000256" key="8">
    <source>
        <dbReference type="ARBA" id="ARBA00023163"/>
    </source>
</evidence>
<keyword evidence="5" id="KW-0238">DNA-binding</keyword>
<keyword evidence="1" id="KW-0645">Protease</keyword>
<dbReference type="Pfam" id="PF18460">
    <property type="entry name" value="HetR_C"/>
    <property type="match status" value="1"/>
</dbReference>
<keyword evidence="7" id="KW-0010">Activator</keyword>
<evidence type="ECO:0000256" key="2">
    <source>
        <dbReference type="ARBA" id="ARBA00022801"/>
    </source>
</evidence>
<accession>A0A951P6Y1</accession>
<feature type="domain" description="HetR C-terminal Hood" evidence="9">
    <location>
        <begin position="200"/>
        <end position="276"/>
    </location>
</feature>
<dbReference type="GO" id="GO:0004252">
    <property type="term" value="F:serine-type endopeptidase activity"/>
    <property type="evidence" value="ECO:0007669"/>
    <property type="project" value="InterPro"/>
</dbReference>
<proteinExistence type="predicted"/>
<gene>
    <name evidence="10" type="primary">hetR</name>
    <name evidence="10" type="ORF">KME07_01390</name>
</gene>
<keyword evidence="2" id="KW-0378">Hydrolase</keyword>
<evidence type="ECO:0000256" key="5">
    <source>
        <dbReference type="ARBA" id="ARBA00023125"/>
    </source>
</evidence>
<dbReference type="GO" id="GO:0003677">
    <property type="term" value="F:DNA binding"/>
    <property type="evidence" value="ECO:0007669"/>
    <property type="project" value="UniProtKB-KW"/>
</dbReference>
<reference evidence="10" key="2">
    <citation type="journal article" date="2022" name="Microbiol. Resour. Announc.">
        <title>Metagenome Sequencing to Explore Phylogenomics of Terrestrial Cyanobacteria.</title>
        <authorList>
            <person name="Ward R.D."/>
            <person name="Stajich J.E."/>
            <person name="Johansen J.R."/>
            <person name="Huntemann M."/>
            <person name="Clum A."/>
            <person name="Foster B."/>
            <person name="Foster B."/>
            <person name="Roux S."/>
            <person name="Palaniappan K."/>
            <person name="Varghese N."/>
            <person name="Mukherjee S."/>
            <person name="Reddy T.B.K."/>
            <person name="Daum C."/>
            <person name="Copeland A."/>
            <person name="Chen I.A."/>
            <person name="Ivanova N.N."/>
            <person name="Kyrpides N.C."/>
            <person name="Shapiro N."/>
            <person name="Eloe-Fadrosh E.A."/>
            <person name="Pietrasiak N."/>
        </authorList>
    </citation>
    <scope>NUCLEOTIDE SEQUENCE</scope>
    <source>
        <strain evidence="10">GSE-TBD4-15B</strain>
    </source>
</reference>
<evidence type="ECO:0000256" key="7">
    <source>
        <dbReference type="ARBA" id="ARBA00023159"/>
    </source>
</evidence>
<keyword evidence="8" id="KW-0804">Transcription</keyword>
<evidence type="ECO:0000256" key="1">
    <source>
        <dbReference type="ARBA" id="ARBA00022670"/>
    </source>
</evidence>
<dbReference type="InterPro" id="IPR041936">
    <property type="entry name" value="HetR_DNA-bd_N"/>
</dbReference>
<evidence type="ECO:0000256" key="4">
    <source>
        <dbReference type="ARBA" id="ARBA00023015"/>
    </source>
</evidence>
<name>A0A951P6Y1_9CYAN</name>
<evidence type="ECO:0000256" key="6">
    <source>
        <dbReference type="ARBA" id="ARBA00023157"/>
    </source>
</evidence>
<dbReference type="Gene3D" id="1.10.10.1670">
    <property type="entry name" value="HetR, flap domain"/>
    <property type="match status" value="1"/>
</dbReference>
<dbReference type="InterPro" id="IPR005319">
    <property type="entry name" value="Pept_S48_HetR"/>
</dbReference>
<evidence type="ECO:0000313" key="10">
    <source>
        <dbReference type="EMBL" id="MBW4464078.1"/>
    </source>
</evidence>
<evidence type="ECO:0000256" key="3">
    <source>
        <dbReference type="ARBA" id="ARBA00022825"/>
    </source>
</evidence>
<dbReference type="Gene3D" id="6.10.250.2740">
    <property type="match status" value="1"/>
</dbReference>
<keyword evidence="6" id="KW-1015">Disulfide bond</keyword>
<dbReference type="Pfam" id="PF03574">
    <property type="entry name" value="Peptidase_S48"/>
    <property type="match status" value="1"/>
</dbReference>
<evidence type="ECO:0000259" key="9">
    <source>
        <dbReference type="Pfam" id="PF18460"/>
    </source>
</evidence>
<protein>
    <submittedName>
        <fullName evidence="10">Heterocyst differentiation control protein</fullName>
    </submittedName>
</protein>
<comment type="caution">
    <text evidence="10">The sequence shown here is derived from an EMBL/GenBank/DDBJ whole genome shotgun (WGS) entry which is preliminary data.</text>
</comment>
<reference evidence="10" key="1">
    <citation type="submission" date="2021-05" db="EMBL/GenBank/DDBJ databases">
        <authorList>
            <person name="Pietrasiak N."/>
            <person name="Ward R."/>
            <person name="Stajich J.E."/>
            <person name="Kurbessoian T."/>
        </authorList>
    </citation>
    <scope>NUCLEOTIDE SEQUENCE</scope>
    <source>
        <strain evidence="10">GSE-TBD4-15B</strain>
    </source>
</reference>
<keyword evidence="3" id="KW-0720">Serine protease</keyword>
<organism evidence="10 11">
    <name type="scientific">Pegethrix bostrychoides GSE-TBD4-15B</name>
    <dbReference type="NCBI Taxonomy" id="2839662"/>
    <lineage>
        <taxon>Bacteria</taxon>
        <taxon>Bacillati</taxon>
        <taxon>Cyanobacteriota</taxon>
        <taxon>Cyanophyceae</taxon>
        <taxon>Oculatellales</taxon>
        <taxon>Oculatellaceae</taxon>
        <taxon>Pegethrix</taxon>
    </lineage>
</organism>
<dbReference type="Gene3D" id="1.10.10.1680">
    <property type="entry name" value="HetR, N-terminal DNA-binding domain"/>
    <property type="match status" value="1"/>
</dbReference>
<dbReference type="InterPro" id="IPR040949">
    <property type="entry name" value="HetR_C"/>
</dbReference>
<keyword evidence="4" id="KW-0805">Transcription regulation</keyword>
<dbReference type="GO" id="GO:0006508">
    <property type="term" value="P:proteolysis"/>
    <property type="evidence" value="ECO:0007669"/>
    <property type="project" value="UniProtKB-KW"/>
</dbReference>
<dbReference type="AlphaFoldDB" id="A0A951P6Y1"/>
<dbReference type="GO" id="GO:0043158">
    <property type="term" value="P:heterocyst development"/>
    <property type="evidence" value="ECO:0007669"/>
    <property type="project" value="InterPro"/>
</dbReference>
<dbReference type="EMBL" id="JAHHHV010000005">
    <property type="protein sequence ID" value="MBW4464078.1"/>
    <property type="molecule type" value="Genomic_DNA"/>
</dbReference>